<protein>
    <submittedName>
        <fullName evidence="1">4293_t:CDS:1</fullName>
    </submittedName>
</protein>
<sequence>TSSLCDLVKTLDSRLEKEAEWNRFFQYQILSLCIGIAPVGSEIFPAIDQTMLEYLTPHILSVEHVEMAQCLYFNATLVTS</sequence>
<dbReference type="OrthoDB" id="2398871at2759"/>
<accession>A0A9N9H215</accession>
<proteinExistence type="predicted"/>
<comment type="caution">
    <text evidence="1">The sequence shown here is derived from an EMBL/GenBank/DDBJ whole genome shotgun (WGS) entry which is preliminary data.</text>
</comment>
<reference evidence="1" key="1">
    <citation type="submission" date="2021-06" db="EMBL/GenBank/DDBJ databases">
        <authorList>
            <person name="Kallberg Y."/>
            <person name="Tangrot J."/>
            <person name="Rosling A."/>
        </authorList>
    </citation>
    <scope>NUCLEOTIDE SEQUENCE</scope>
    <source>
        <strain evidence="1">IN212</strain>
    </source>
</reference>
<name>A0A9N9H215_9GLOM</name>
<evidence type="ECO:0000313" key="2">
    <source>
        <dbReference type="Proteomes" id="UP000789396"/>
    </source>
</evidence>
<organism evidence="1 2">
    <name type="scientific">Racocetra fulgida</name>
    <dbReference type="NCBI Taxonomy" id="60492"/>
    <lineage>
        <taxon>Eukaryota</taxon>
        <taxon>Fungi</taxon>
        <taxon>Fungi incertae sedis</taxon>
        <taxon>Mucoromycota</taxon>
        <taxon>Glomeromycotina</taxon>
        <taxon>Glomeromycetes</taxon>
        <taxon>Diversisporales</taxon>
        <taxon>Gigasporaceae</taxon>
        <taxon>Racocetra</taxon>
    </lineage>
</organism>
<dbReference type="EMBL" id="CAJVPZ010012632">
    <property type="protein sequence ID" value="CAG8641550.1"/>
    <property type="molecule type" value="Genomic_DNA"/>
</dbReference>
<evidence type="ECO:0000313" key="1">
    <source>
        <dbReference type="EMBL" id="CAG8641550.1"/>
    </source>
</evidence>
<dbReference type="Proteomes" id="UP000789396">
    <property type="component" value="Unassembled WGS sequence"/>
</dbReference>
<gene>
    <name evidence="1" type="ORF">RFULGI_LOCUS8101</name>
</gene>
<dbReference type="AlphaFoldDB" id="A0A9N9H215"/>
<feature type="non-terminal residue" evidence="1">
    <location>
        <position position="80"/>
    </location>
</feature>
<keyword evidence="2" id="KW-1185">Reference proteome</keyword>